<dbReference type="GO" id="GO:0016787">
    <property type="term" value="F:hydrolase activity"/>
    <property type="evidence" value="ECO:0007669"/>
    <property type="project" value="UniProtKB-KW"/>
</dbReference>
<dbReference type="InterPro" id="IPR024535">
    <property type="entry name" value="RHGA/B-epi-like_pectate_lyase"/>
</dbReference>
<dbReference type="InterPro" id="IPR012334">
    <property type="entry name" value="Pectin_lyas_fold"/>
</dbReference>
<accession>A0ABV5AUN7</accession>
<dbReference type="Proteomes" id="UP001580346">
    <property type="component" value="Unassembled WGS sequence"/>
</dbReference>
<protein>
    <submittedName>
        <fullName evidence="2">Glycosyl hydrolase family 28-related protein</fullName>
    </submittedName>
</protein>
<dbReference type="Pfam" id="PF12708">
    <property type="entry name" value="Pect-lyase_RHGA_epim"/>
    <property type="match status" value="1"/>
</dbReference>
<keyword evidence="3" id="KW-1185">Reference proteome</keyword>
<gene>
    <name evidence="2" type="ORF">ACE41H_14180</name>
</gene>
<evidence type="ECO:0000313" key="3">
    <source>
        <dbReference type="Proteomes" id="UP001580346"/>
    </source>
</evidence>
<dbReference type="InterPro" id="IPR011050">
    <property type="entry name" value="Pectin_lyase_fold/virulence"/>
</dbReference>
<comment type="caution">
    <text evidence="2">The sequence shown here is derived from an EMBL/GenBank/DDBJ whole genome shotgun (WGS) entry which is preliminary data.</text>
</comment>
<name>A0ABV5AUN7_9BACL</name>
<reference evidence="2 3" key="1">
    <citation type="submission" date="2024-09" db="EMBL/GenBank/DDBJ databases">
        <title>Paenibacillus zeirhizospherea sp. nov., isolated from surface of the maize (Zea mays) roots in a horticulture field, Hungary.</title>
        <authorList>
            <person name="Marton D."/>
            <person name="Farkas M."/>
            <person name="Bedics A."/>
            <person name="Toth E."/>
            <person name="Tancsics A."/>
            <person name="Boka K."/>
            <person name="Maroti G."/>
            <person name="Kriszt B."/>
            <person name="Cserhati M."/>
        </authorList>
    </citation>
    <scope>NUCLEOTIDE SEQUENCE [LARGE SCALE GENOMIC DNA]</scope>
    <source>
        <strain evidence="2 3">KCTC 33519</strain>
    </source>
</reference>
<evidence type="ECO:0000313" key="2">
    <source>
        <dbReference type="EMBL" id="MFB5267913.1"/>
    </source>
</evidence>
<dbReference type="SUPFAM" id="SSF51126">
    <property type="entry name" value="Pectin lyase-like"/>
    <property type="match status" value="1"/>
</dbReference>
<dbReference type="Gene3D" id="2.160.20.10">
    <property type="entry name" value="Single-stranded right-handed beta-helix, Pectin lyase-like"/>
    <property type="match status" value="1"/>
</dbReference>
<organism evidence="2 3">
    <name type="scientific">Paenibacillus enshidis</name>
    <dbReference type="NCBI Taxonomy" id="1458439"/>
    <lineage>
        <taxon>Bacteria</taxon>
        <taxon>Bacillati</taxon>
        <taxon>Bacillota</taxon>
        <taxon>Bacilli</taxon>
        <taxon>Bacillales</taxon>
        <taxon>Paenibacillaceae</taxon>
        <taxon>Paenibacillus</taxon>
    </lineage>
</organism>
<proteinExistence type="predicted"/>
<feature type="domain" description="Rhamnogalacturonase A/B/Epimerase-like pectate lyase" evidence="1">
    <location>
        <begin position="7"/>
        <end position="44"/>
    </location>
</feature>
<sequence>MMNSVLINVTDLGAVGDGVTDDTAAINNAIDEAYKQGGGTVFIPRTSSAYKAVKIGLRNKVSIISDGAKLIPVTSSEPSFMYVAEDGFIQNVQYRGFSIEANDANTSQNGMDFTAKIETSGGYSGGLWYSELRDIRIKNFSGLGLKLYCDDLNDPYPNNDTANQFLRFINVRIFRNSATAKCLEITGQLGQTVFETCQFDGNSRTLGGVNVDLVSLLTTNDQLSGPVKFDNCTFQAAQKAIKTYYVNNLVLDSCWFENLDQVVDLTSSSNATIDNCHFTNVGAAKEGTGYGVSVGTSCTVGGAGNFIVGNIDNFVVGYSTQVNRGINISATWGSDASIPLKDTTPDVSGAAIVSNTLKAFKHKIMFVHITTSPTISNIQSHHLEGETLVLRCWAGGDNSKILTVNGAGNIVMPNGVAKITLKQNDTITFIKTDSIGLPSQYVVIGHTGDEIG</sequence>
<keyword evidence="2" id="KW-0378">Hydrolase</keyword>
<dbReference type="EMBL" id="JBHHMI010000011">
    <property type="protein sequence ID" value="MFB5267913.1"/>
    <property type="molecule type" value="Genomic_DNA"/>
</dbReference>
<dbReference type="RefSeq" id="WP_375355954.1">
    <property type="nucleotide sequence ID" value="NZ_JBHHMI010000011.1"/>
</dbReference>
<evidence type="ECO:0000259" key="1">
    <source>
        <dbReference type="Pfam" id="PF12708"/>
    </source>
</evidence>